<evidence type="ECO:0000259" key="6">
    <source>
        <dbReference type="Pfam" id="PF13360"/>
    </source>
</evidence>
<dbReference type="PANTHER" id="PTHR32303">
    <property type="entry name" value="QUINOPROTEIN ALCOHOL DEHYDROGENASE (CYTOCHROME C)"/>
    <property type="match status" value="1"/>
</dbReference>
<dbReference type="RefSeq" id="WP_104549114.1">
    <property type="nucleotide sequence ID" value="NZ_CP168173.1"/>
</dbReference>
<protein>
    <submittedName>
        <fullName evidence="7">PQQ-binding-like beta-propeller repeat protein</fullName>
    </submittedName>
</protein>
<comment type="cofactor">
    <cofactor evidence="1">
        <name>pyrroloquinoline quinone</name>
        <dbReference type="ChEBI" id="CHEBI:58442"/>
    </cofactor>
</comment>
<keyword evidence="4" id="KW-0812">Transmembrane</keyword>
<evidence type="ECO:0000256" key="2">
    <source>
        <dbReference type="ARBA" id="ARBA00008156"/>
    </source>
</evidence>
<dbReference type="Proteomes" id="UP001140230">
    <property type="component" value="Unassembled WGS sequence"/>
</dbReference>
<evidence type="ECO:0000256" key="1">
    <source>
        <dbReference type="ARBA" id="ARBA00001931"/>
    </source>
</evidence>
<feature type="domain" description="Pyrrolo-quinoline quinone repeat" evidence="6">
    <location>
        <begin position="503"/>
        <end position="568"/>
    </location>
</feature>
<dbReference type="InterPro" id="IPR011047">
    <property type="entry name" value="Quinoprotein_ADH-like_sf"/>
</dbReference>
<keyword evidence="4" id="KW-1133">Transmembrane helix</keyword>
<dbReference type="Pfam" id="PF13360">
    <property type="entry name" value="PQQ_2"/>
    <property type="match status" value="1"/>
</dbReference>
<proteinExistence type="inferred from homology"/>
<feature type="domain" description="Pyrrolo-quinoline quinone repeat" evidence="5">
    <location>
        <begin position="96"/>
        <end position="408"/>
    </location>
</feature>
<keyword evidence="3" id="KW-0560">Oxidoreductase</keyword>
<evidence type="ECO:0000313" key="7">
    <source>
        <dbReference type="EMBL" id="MDC8637120.1"/>
    </source>
</evidence>
<dbReference type="Gene3D" id="2.140.10.10">
    <property type="entry name" value="Quinoprotein alcohol dehydrogenase-like superfamily"/>
    <property type="match status" value="1"/>
</dbReference>
<reference evidence="7" key="2">
    <citation type="submission" date="2022-08" db="EMBL/GenBank/DDBJ databases">
        <authorList>
            <person name="Iruegas-Bocardo F."/>
            <person name="Weisberg A.J."/>
            <person name="Riutta E.R."/>
            <person name="Kilday K."/>
            <person name="Bonkowski J.C."/>
            <person name="Creswell T."/>
            <person name="Daughtrey M.L."/>
            <person name="Rane K."/>
            <person name="Grunwald N.J."/>
            <person name="Chang J.H."/>
            <person name="Putnam M.L."/>
        </authorList>
    </citation>
    <scope>NUCLEOTIDE SEQUENCE</scope>
    <source>
        <strain evidence="7">22-338</strain>
    </source>
</reference>
<dbReference type="AlphaFoldDB" id="A0A9X3YYT2"/>
<reference evidence="7" key="1">
    <citation type="journal article" date="2022" name="Phytopathology">
        <title>Whole genome sequencing-based tracing of a 2022 introduction and outbreak of Xanthomonas hortorum pv. pelargonii.</title>
        <authorList>
            <person name="Iruegas Bocardo F."/>
            <person name="Weisberg A.J."/>
            <person name="Riutta E.R."/>
            <person name="Kilday K.B."/>
            <person name="Bonkowski J.C."/>
            <person name="Creswell T.C."/>
            <person name="Daughtrey M."/>
            <person name="Rane K.K."/>
            <person name="Grunwald N.J."/>
            <person name="Chang J.H."/>
            <person name="Putnam M."/>
        </authorList>
    </citation>
    <scope>NUCLEOTIDE SEQUENCE</scope>
    <source>
        <strain evidence="7">22-338</strain>
    </source>
</reference>
<dbReference type="EMBL" id="JANWTP010000009">
    <property type="protein sequence ID" value="MDC8637120.1"/>
    <property type="molecule type" value="Genomic_DNA"/>
</dbReference>
<keyword evidence="4" id="KW-0472">Membrane</keyword>
<organism evidence="7 8">
    <name type="scientific">Xanthomonas hortorum pv. hederae</name>
    <dbReference type="NCBI Taxonomy" id="453603"/>
    <lineage>
        <taxon>Bacteria</taxon>
        <taxon>Pseudomonadati</taxon>
        <taxon>Pseudomonadota</taxon>
        <taxon>Gammaproteobacteria</taxon>
        <taxon>Lysobacterales</taxon>
        <taxon>Lysobacteraceae</taxon>
        <taxon>Xanthomonas</taxon>
    </lineage>
</organism>
<feature type="transmembrane region" description="Helical" evidence="4">
    <location>
        <begin position="7"/>
        <end position="29"/>
    </location>
</feature>
<dbReference type="SMART" id="SM00564">
    <property type="entry name" value="PQQ"/>
    <property type="match status" value="4"/>
</dbReference>
<dbReference type="InterPro" id="IPR002372">
    <property type="entry name" value="PQQ_rpt_dom"/>
</dbReference>
<evidence type="ECO:0000256" key="3">
    <source>
        <dbReference type="ARBA" id="ARBA00023002"/>
    </source>
</evidence>
<evidence type="ECO:0000256" key="4">
    <source>
        <dbReference type="SAM" id="Phobius"/>
    </source>
</evidence>
<name>A0A9X3YYT2_9XANT</name>
<comment type="similarity">
    <text evidence="2">Belongs to the bacterial PQQ dehydrogenase family.</text>
</comment>
<evidence type="ECO:0000259" key="5">
    <source>
        <dbReference type="Pfam" id="PF01011"/>
    </source>
</evidence>
<dbReference type="PANTHER" id="PTHR32303:SF10">
    <property type="entry name" value="OUTER MEMBRANE PROTEIN ASSEMBLY FACTOR BAMB"/>
    <property type="match status" value="1"/>
</dbReference>
<dbReference type="Pfam" id="PF01011">
    <property type="entry name" value="PQQ"/>
    <property type="match status" value="1"/>
</dbReference>
<gene>
    <name evidence="7" type="ORF">NY667_04695</name>
</gene>
<comment type="caution">
    <text evidence="7">The sequence shown here is derived from an EMBL/GenBank/DDBJ whole genome shotgun (WGS) entry which is preliminary data.</text>
</comment>
<accession>A0A9X3YYT2</accession>
<sequence length="608" mass="66691">MKTKTKIVLWSLAGIAMLVGAGVAGSYMIGSNPLFVAMMGMNHWFGRNNPPGTLQVELRQPALLLPDSAREGDAPALSADDAALEGRAADDDRGEWRSYNRTVASERFSPLAQINSENADQLEVICTYDTKRYESFQSGIMMIDGALIGTTAEDIFSIDAGTCEENWRIHESSGLGTVPNNRGAAYLEGRLFRAYHDGHVRAYDAATGERLWQTYLGQKGKRLWFTAAPIAWDGMVFFGTAGSHGYNNRGRMFGLDAMTGKPIWQAFTVPRQADDVLLAEEASSPADVMRASWENPPGVPITGGGTWTSYTLDPETGHLYVPVGNPAPVYVKTLRPGANLFTNTMLVLDARTGDYVKHYSIMEDDQHDWDVSNPPILYTSRGGRRQLSFHPKDGHLYSFDRATDEQIYRKPVTRVENIDARFAPGRKVHFCPGAVGGGLWSSAAYDPRFNLVFTGQTEWCTTAEIAEDARVLRAKEGDVWFGVASRNPYHIVGIQDPPTKWGGWVYASDADSGDWRWRARSNYPVTSGVTPTAGGIVAFGDKGGNFYVLRASDGERLWSRRFPGGIAGGVITYSVDGHQRVALTSGTFHPMSPVRPSSGRIIVLGLRP</sequence>
<dbReference type="InterPro" id="IPR018391">
    <property type="entry name" value="PQQ_b-propeller_rpt"/>
</dbReference>
<dbReference type="GO" id="GO:0016491">
    <property type="term" value="F:oxidoreductase activity"/>
    <property type="evidence" value="ECO:0007669"/>
    <property type="project" value="UniProtKB-KW"/>
</dbReference>
<evidence type="ECO:0000313" key="8">
    <source>
        <dbReference type="Proteomes" id="UP001140230"/>
    </source>
</evidence>
<dbReference type="SUPFAM" id="SSF50998">
    <property type="entry name" value="Quinoprotein alcohol dehydrogenase-like"/>
    <property type="match status" value="1"/>
</dbReference>